<keyword evidence="2" id="KW-0285">Flavoprotein</keyword>
<dbReference type="Pfam" id="PF03486">
    <property type="entry name" value="HI0933_like"/>
    <property type="match status" value="1"/>
</dbReference>
<evidence type="ECO:0000313" key="7">
    <source>
        <dbReference type="Proteomes" id="UP000184130"/>
    </source>
</evidence>
<dbReference type="InterPro" id="IPR036188">
    <property type="entry name" value="FAD/NAD-bd_sf"/>
</dbReference>
<evidence type="ECO:0000259" key="5">
    <source>
        <dbReference type="Pfam" id="PF22780"/>
    </source>
</evidence>
<accession>A0A1M6VMA9</accession>
<proteinExistence type="predicted"/>
<reference evidence="6 7" key="1">
    <citation type="submission" date="2016-11" db="EMBL/GenBank/DDBJ databases">
        <authorList>
            <person name="Jaros S."/>
            <person name="Januszkiewicz K."/>
            <person name="Wedrychowicz H."/>
        </authorList>
    </citation>
    <scope>NUCLEOTIDE SEQUENCE [LARGE SCALE GENOMIC DNA]</scope>
    <source>
        <strain evidence="6 7">KHT3</strain>
    </source>
</reference>
<dbReference type="InterPro" id="IPR055178">
    <property type="entry name" value="RsdA/BaiN/AoA(So)-like_dom"/>
</dbReference>
<gene>
    <name evidence="6" type="ORF">SAMN05216463_11349</name>
</gene>
<keyword evidence="3" id="KW-0274">FAD</keyword>
<organism evidence="6 7">
    <name type="scientific">Xylanibacter ruminicola</name>
    <name type="common">Prevotella ruminicola</name>
    <dbReference type="NCBI Taxonomy" id="839"/>
    <lineage>
        <taxon>Bacteria</taxon>
        <taxon>Pseudomonadati</taxon>
        <taxon>Bacteroidota</taxon>
        <taxon>Bacteroidia</taxon>
        <taxon>Bacteroidales</taxon>
        <taxon>Prevotellaceae</taxon>
        <taxon>Xylanibacter</taxon>
    </lineage>
</organism>
<dbReference type="NCBIfam" id="TIGR00275">
    <property type="entry name" value="aminoacetone oxidase family FAD-binding enzyme"/>
    <property type="match status" value="1"/>
</dbReference>
<evidence type="ECO:0000256" key="2">
    <source>
        <dbReference type="ARBA" id="ARBA00022630"/>
    </source>
</evidence>
<evidence type="ECO:0000313" key="6">
    <source>
        <dbReference type="EMBL" id="SHK82687.1"/>
    </source>
</evidence>
<name>A0A1M6VMA9_XYLRU</name>
<dbReference type="OrthoDB" id="9773233at2"/>
<dbReference type="SUPFAM" id="SSF51905">
    <property type="entry name" value="FAD/NAD(P)-binding domain"/>
    <property type="match status" value="1"/>
</dbReference>
<dbReference type="Gene3D" id="2.40.30.10">
    <property type="entry name" value="Translation factors"/>
    <property type="match status" value="1"/>
</dbReference>
<sequence length="408" mass="45454">MKTAIVGGGAAGFFLAINLKEMCPEMQVTIFEESKKVLAKVEVSGGGRCNCTNSFEAVTDLQQVYPRGHRLLKRLFKTFDYRDAYEWFERHGVRLVTQEDNCVFPMSQDSHTIINMFLAEAKRHGVEIKTQCKIESLEQLAEYDFKVITTGGMPKGIVPNQTTPSPSLLFKEGSIVSPVPSLFTFSIEDEALRALMGTVVEDATASIPGTKFKSCGPLLITHWGMSGPAILKLSSYAARELHEHNYQMPLAVNWTSLKEPEIQQELREIIIRHPQKQIATIRPFGLPSRLWDYLVAKTLGERAQNRWQNLNQKELNRLTNALCNDQYRIAGRSAFKDEFVTCGGIDLSGINPNTLEAKTLPQLYFAGEVLDIDGITGGFNFQAAWTTAYVVSMAISQASRCSQSPSEG</sequence>
<dbReference type="PANTHER" id="PTHR42887">
    <property type="entry name" value="OS12G0638800 PROTEIN"/>
    <property type="match status" value="1"/>
</dbReference>
<dbReference type="PANTHER" id="PTHR42887:SF2">
    <property type="entry name" value="OS12G0638800 PROTEIN"/>
    <property type="match status" value="1"/>
</dbReference>
<dbReference type="InterPro" id="IPR057661">
    <property type="entry name" value="RsdA/BaiN/AoA(So)_Rossmann"/>
</dbReference>
<dbReference type="InterPro" id="IPR023166">
    <property type="entry name" value="BaiN-like_dom_sf"/>
</dbReference>
<protein>
    <recommendedName>
        <fullName evidence="8">NAD(P)/FAD-dependent oxidoreductase</fullName>
    </recommendedName>
</protein>
<dbReference type="InterPro" id="IPR004792">
    <property type="entry name" value="BaiN-like"/>
</dbReference>
<evidence type="ECO:0000256" key="1">
    <source>
        <dbReference type="ARBA" id="ARBA00001974"/>
    </source>
</evidence>
<dbReference type="RefSeq" id="WP_073208802.1">
    <property type="nucleotide sequence ID" value="NZ_FRBD01000013.1"/>
</dbReference>
<feature type="domain" description="RsdA/BaiN/AoA(So)-like insert" evidence="5">
    <location>
        <begin position="179"/>
        <end position="340"/>
    </location>
</feature>
<dbReference type="EMBL" id="FRBD01000013">
    <property type="protein sequence ID" value="SHK82687.1"/>
    <property type="molecule type" value="Genomic_DNA"/>
</dbReference>
<dbReference type="SUPFAM" id="SSF160996">
    <property type="entry name" value="HI0933 insert domain-like"/>
    <property type="match status" value="1"/>
</dbReference>
<evidence type="ECO:0000259" key="4">
    <source>
        <dbReference type="Pfam" id="PF03486"/>
    </source>
</evidence>
<comment type="cofactor">
    <cofactor evidence="1">
        <name>FAD</name>
        <dbReference type="ChEBI" id="CHEBI:57692"/>
    </cofactor>
</comment>
<dbReference type="Gene3D" id="3.50.50.60">
    <property type="entry name" value="FAD/NAD(P)-binding domain"/>
    <property type="match status" value="1"/>
</dbReference>
<dbReference type="AlphaFoldDB" id="A0A1M6VMA9"/>
<evidence type="ECO:0000256" key="3">
    <source>
        <dbReference type="ARBA" id="ARBA00022827"/>
    </source>
</evidence>
<feature type="domain" description="RsdA/BaiN/AoA(So)-like Rossmann fold-like" evidence="4">
    <location>
        <begin position="2"/>
        <end position="392"/>
    </location>
</feature>
<evidence type="ECO:0008006" key="8">
    <source>
        <dbReference type="Google" id="ProtNLM"/>
    </source>
</evidence>
<dbReference type="Gene3D" id="1.10.8.260">
    <property type="entry name" value="HI0933 insert domain-like"/>
    <property type="match status" value="1"/>
</dbReference>
<dbReference type="Proteomes" id="UP000184130">
    <property type="component" value="Unassembled WGS sequence"/>
</dbReference>
<dbReference type="Pfam" id="PF22780">
    <property type="entry name" value="HI0933_like_1st"/>
    <property type="match status" value="1"/>
</dbReference>